<protein>
    <recommendedName>
        <fullName evidence="1">ISXO2-like transposase domain-containing protein</fullName>
    </recommendedName>
</protein>
<dbReference type="PANTHER" id="PTHR47163:SF2">
    <property type="entry name" value="SI:DKEY-17M8.2"/>
    <property type="match status" value="1"/>
</dbReference>
<feature type="domain" description="ISXO2-like transposase" evidence="1">
    <location>
        <begin position="15"/>
        <end position="136"/>
    </location>
</feature>
<evidence type="ECO:0000259" key="1">
    <source>
        <dbReference type="SMART" id="SM01126"/>
    </source>
</evidence>
<organism evidence="2 3">
    <name type="scientific">Thelohanellus kitauei</name>
    <name type="common">Myxosporean</name>
    <dbReference type="NCBI Taxonomy" id="669202"/>
    <lineage>
        <taxon>Eukaryota</taxon>
        <taxon>Metazoa</taxon>
        <taxon>Cnidaria</taxon>
        <taxon>Myxozoa</taxon>
        <taxon>Myxosporea</taxon>
        <taxon>Bivalvulida</taxon>
        <taxon>Platysporina</taxon>
        <taxon>Myxobolidae</taxon>
        <taxon>Thelohanellus</taxon>
    </lineage>
</organism>
<dbReference type="Pfam" id="PF12762">
    <property type="entry name" value="DDE_Tnp_IS1595"/>
    <property type="match status" value="1"/>
</dbReference>
<dbReference type="InterPro" id="IPR024445">
    <property type="entry name" value="Tnp_ISXO2-like"/>
</dbReference>
<proteinExistence type="predicted"/>
<dbReference type="OMA" id="KCHRERR"/>
<name>A0A0C2MBE9_THEKT</name>
<dbReference type="Proteomes" id="UP000031668">
    <property type="component" value="Unassembled WGS sequence"/>
</dbReference>
<gene>
    <name evidence="2" type="ORF">RF11_08566</name>
</gene>
<evidence type="ECO:0000313" key="3">
    <source>
        <dbReference type="Proteomes" id="UP000031668"/>
    </source>
</evidence>
<sequence length="136" mass="15569">MPNYAFIIKQKHPWIGKGEGVTVEIDESKFGRKCHRERRVKGVWLFGVIQRKTPEVLSRALQIPVQNHAHETFSIIQRCIKPGPTVISNGRTSYMGFDQMGYLHLIVNHSQTFFDPTKEAHTNIPHAFNGNKKMAT</sequence>
<accession>A0A0C2MBE9</accession>
<dbReference type="AlphaFoldDB" id="A0A0C2MBE9"/>
<evidence type="ECO:0000313" key="2">
    <source>
        <dbReference type="EMBL" id="KII61654.1"/>
    </source>
</evidence>
<dbReference type="InterPro" id="IPR053164">
    <property type="entry name" value="IS1016-like_transposase"/>
</dbReference>
<comment type="caution">
    <text evidence="2">The sequence shown here is derived from an EMBL/GenBank/DDBJ whole genome shotgun (WGS) entry which is preliminary data.</text>
</comment>
<dbReference type="OrthoDB" id="6611384at2759"/>
<keyword evidence="3" id="KW-1185">Reference proteome</keyword>
<dbReference type="EMBL" id="JWZT01005293">
    <property type="protein sequence ID" value="KII61654.1"/>
    <property type="molecule type" value="Genomic_DNA"/>
</dbReference>
<dbReference type="PANTHER" id="PTHR47163">
    <property type="entry name" value="DDE_TNP_IS1595 DOMAIN-CONTAINING PROTEIN"/>
    <property type="match status" value="1"/>
</dbReference>
<dbReference type="SMART" id="SM01126">
    <property type="entry name" value="DDE_Tnp_IS1595"/>
    <property type="match status" value="1"/>
</dbReference>
<reference evidence="2 3" key="1">
    <citation type="journal article" date="2014" name="Genome Biol. Evol.">
        <title>The genome of the myxosporean Thelohanellus kitauei shows adaptations to nutrient acquisition within its fish host.</title>
        <authorList>
            <person name="Yang Y."/>
            <person name="Xiong J."/>
            <person name="Zhou Z."/>
            <person name="Huo F."/>
            <person name="Miao W."/>
            <person name="Ran C."/>
            <person name="Liu Y."/>
            <person name="Zhang J."/>
            <person name="Feng J."/>
            <person name="Wang M."/>
            <person name="Wang M."/>
            <person name="Wang L."/>
            <person name="Yao B."/>
        </authorList>
    </citation>
    <scope>NUCLEOTIDE SEQUENCE [LARGE SCALE GENOMIC DNA]</scope>
    <source>
        <strain evidence="2">Wuqing</strain>
    </source>
</reference>